<dbReference type="AlphaFoldDB" id="A0A926IPU5"/>
<protein>
    <submittedName>
        <fullName evidence="1">DUF3822 family protein</fullName>
    </submittedName>
</protein>
<dbReference type="CDD" id="cd24013">
    <property type="entry name" value="ASKHA_ATPase_BT3980-like"/>
    <property type="match status" value="1"/>
</dbReference>
<dbReference type="RefSeq" id="WP_262433279.1">
    <property type="nucleotide sequence ID" value="NZ_JACRTF010000001.1"/>
</dbReference>
<organism evidence="1 2">
    <name type="scientific">Jilunia laotingensis</name>
    <dbReference type="NCBI Taxonomy" id="2763675"/>
    <lineage>
        <taxon>Bacteria</taxon>
        <taxon>Pseudomonadati</taxon>
        <taxon>Bacteroidota</taxon>
        <taxon>Bacteroidia</taxon>
        <taxon>Bacteroidales</taxon>
        <taxon>Bacteroidaceae</taxon>
        <taxon>Jilunia</taxon>
    </lineage>
</organism>
<dbReference type="Proteomes" id="UP000651085">
    <property type="component" value="Unassembled WGS sequence"/>
</dbReference>
<proteinExistence type="predicted"/>
<dbReference type="Gene3D" id="3.30.420.250">
    <property type="match status" value="1"/>
</dbReference>
<keyword evidence="2" id="KW-1185">Reference proteome</keyword>
<gene>
    <name evidence="1" type="ORF">H8744_02155</name>
</gene>
<reference evidence="1" key="1">
    <citation type="submission" date="2020-08" db="EMBL/GenBank/DDBJ databases">
        <title>Genome public.</title>
        <authorList>
            <person name="Liu C."/>
            <person name="Sun Q."/>
        </authorList>
    </citation>
    <scope>NUCLEOTIDE SEQUENCE</scope>
    <source>
        <strain evidence="1">N12</strain>
    </source>
</reference>
<evidence type="ECO:0000313" key="1">
    <source>
        <dbReference type="EMBL" id="MBC8592063.1"/>
    </source>
</evidence>
<dbReference type="Gene3D" id="3.30.420.260">
    <property type="match status" value="1"/>
</dbReference>
<dbReference type="Pfam" id="PF12864">
    <property type="entry name" value="DUF3822"/>
    <property type="match status" value="1"/>
</dbReference>
<sequence length="263" mass="30731">MLETGNNKIDFSKSEQYTLSIRLSTDGFSFSVYNPIHESSISFFEKEVNPSLSLTANLKEAFREMEFLTFSYKRVNIMMSGSRYTHVPFELFEDELAEPLFYHNHSGKENETVLYNVLSRNNIAVIFGMDKSAYQFLKDQYPDARFYSQASPLSEYFSNKSRLGNSKKMYVSLRKSAMDLFCYERGHLLLANSFDCEQTSDRVYYLLYAWKQLGFDQERDELHLSGVMAEKETFVSELRKYVLQVFIMNPETNIDMQALLTCE</sequence>
<accession>A0A926IPU5</accession>
<evidence type="ECO:0000313" key="2">
    <source>
        <dbReference type="Proteomes" id="UP000651085"/>
    </source>
</evidence>
<comment type="caution">
    <text evidence="1">The sequence shown here is derived from an EMBL/GenBank/DDBJ whole genome shotgun (WGS) entry which is preliminary data.</text>
</comment>
<dbReference type="EMBL" id="JACRTF010000001">
    <property type="protein sequence ID" value="MBC8592063.1"/>
    <property type="molecule type" value="Genomic_DNA"/>
</dbReference>
<dbReference type="InterPro" id="IPR024213">
    <property type="entry name" value="DUF3822"/>
</dbReference>
<name>A0A926IPU5_9BACT</name>